<dbReference type="CTD" id="8235742"/>
<dbReference type="PANTHER" id="PTHR21686:SF12">
    <property type="entry name" value="DEOXYNUCLEOTIDYLTRANSFERASE TERMINAL-INTERACTING PROTEIN 2"/>
    <property type="match status" value="1"/>
</dbReference>
<dbReference type="EMBL" id="AAZO01005934">
    <property type="status" value="NOT_ANNOTATED_CDS"/>
    <property type="molecule type" value="Genomic_DNA"/>
</dbReference>
<dbReference type="PANTHER" id="PTHR21686">
    <property type="entry name" value="DEOXYNUCLEOTIDYLTRANSFERASE TERMINAL-INTERACTING PROTEIN 2"/>
    <property type="match status" value="1"/>
</dbReference>
<dbReference type="FunCoup" id="E0VWR4">
    <property type="interactions" value="587"/>
</dbReference>
<feature type="compositionally biased region" description="Basic residues" evidence="3">
    <location>
        <begin position="218"/>
        <end position="241"/>
    </location>
</feature>
<accession>E0VWR4</accession>
<keyword evidence="7" id="KW-1185">Reference proteome</keyword>
<dbReference type="KEGG" id="phu:Phum_PHUM490380"/>
<evidence type="ECO:0000313" key="7">
    <source>
        <dbReference type="Proteomes" id="UP000009046"/>
    </source>
</evidence>
<dbReference type="EnsemblMetazoa" id="PHUM490380-RA">
    <property type="protein sequence ID" value="PHUM490380-PA"/>
    <property type="gene ID" value="PHUM490380"/>
</dbReference>
<dbReference type="VEuPathDB" id="VectorBase:PHUM490380"/>
<organism>
    <name type="scientific">Pediculus humanus subsp. corporis</name>
    <name type="common">Body louse</name>
    <dbReference type="NCBI Taxonomy" id="121224"/>
    <lineage>
        <taxon>Eukaryota</taxon>
        <taxon>Metazoa</taxon>
        <taxon>Ecdysozoa</taxon>
        <taxon>Arthropoda</taxon>
        <taxon>Hexapoda</taxon>
        <taxon>Insecta</taxon>
        <taxon>Pterygota</taxon>
        <taxon>Neoptera</taxon>
        <taxon>Paraneoptera</taxon>
        <taxon>Psocodea</taxon>
        <taxon>Troctomorpha</taxon>
        <taxon>Phthiraptera</taxon>
        <taxon>Anoplura</taxon>
        <taxon>Pediculidae</taxon>
        <taxon>Pediculus</taxon>
    </lineage>
</organism>
<proteinExistence type="predicted"/>
<keyword evidence="2" id="KW-0539">Nucleus</keyword>
<dbReference type="STRING" id="121224.E0VWR4"/>
<dbReference type="EMBL" id="DS235824">
    <property type="protein sequence ID" value="EEB17820.1"/>
    <property type="molecule type" value="Genomic_DNA"/>
</dbReference>
<dbReference type="InterPro" id="IPR039883">
    <property type="entry name" value="Fcf2/DNTTIP2"/>
</dbReference>
<dbReference type="HOGENOM" id="CLU_1121266_0_0_1"/>
<gene>
    <name evidence="6" type="primary">8235742</name>
    <name evidence="5" type="ORF">Phum_PHUM490380</name>
</gene>
<evidence type="ECO:0000313" key="5">
    <source>
        <dbReference type="EMBL" id="EEB17820.1"/>
    </source>
</evidence>
<dbReference type="InParanoid" id="E0VWR4"/>
<dbReference type="GO" id="GO:0005730">
    <property type="term" value="C:nucleolus"/>
    <property type="evidence" value="ECO:0007669"/>
    <property type="project" value="UniProtKB-SubCell"/>
</dbReference>
<dbReference type="InterPro" id="IPR014810">
    <property type="entry name" value="Fcf2_C"/>
</dbReference>
<reference evidence="5" key="2">
    <citation type="submission" date="2007-04" db="EMBL/GenBank/DDBJ databases">
        <title>The genome of the human body louse.</title>
        <authorList>
            <consortium name="The Human Body Louse Genome Consortium"/>
            <person name="Kirkness E."/>
            <person name="Walenz B."/>
            <person name="Hass B."/>
            <person name="Bruggner R."/>
            <person name="Strausberg R."/>
        </authorList>
    </citation>
    <scope>NUCLEOTIDE SEQUENCE</scope>
    <source>
        <strain evidence="5">USDA</strain>
    </source>
</reference>
<feature type="region of interest" description="Disordered" evidence="3">
    <location>
        <begin position="218"/>
        <end position="248"/>
    </location>
</feature>
<comment type="subcellular location">
    <subcellularLocation>
        <location evidence="1">Nucleus</location>
        <location evidence="1">Nucleolus</location>
    </subcellularLocation>
</comment>
<protein>
    <recommendedName>
        <fullName evidence="4">Fcf2 pre-rRNA processing C-terminal domain-containing protein</fullName>
    </recommendedName>
</protein>
<dbReference type="eggNOG" id="KOG3100">
    <property type="taxonomic scope" value="Eukaryota"/>
</dbReference>
<dbReference type="OrthoDB" id="427886at2759"/>
<evidence type="ECO:0000256" key="3">
    <source>
        <dbReference type="SAM" id="MobiDB-lite"/>
    </source>
</evidence>
<dbReference type="GeneID" id="8235742"/>
<dbReference type="AlphaFoldDB" id="E0VWR4"/>
<evidence type="ECO:0000256" key="1">
    <source>
        <dbReference type="ARBA" id="ARBA00004604"/>
    </source>
</evidence>
<dbReference type="GO" id="GO:0006396">
    <property type="term" value="P:RNA processing"/>
    <property type="evidence" value="ECO:0007669"/>
    <property type="project" value="TreeGrafter"/>
</dbReference>
<evidence type="ECO:0000256" key="2">
    <source>
        <dbReference type="ARBA" id="ARBA00023242"/>
    </source>
</evidence>
<feature type="domain" description="Fcf2 pre-rRNA processing C-terminal" evidence="4">
    <location>
        <begin position="108"/>
        <end position="201"/>
    </location>
</feature>
<name>E0VWR4_PEDHC</name>
<dbReference type="Proteomes" id="UP000009046">
    <property type="component" value="Unassembled WGS sequence"/>
</dbReference>
<reference evidence="6" key="3">
    <citation type="submission" date="2021-02" db="UniProtKB">
        <authorList>
            <consortium name="EnsemblMetazoa"/>
        </authorList>
    </citation>
    <scope>IDENTIFICATION</scope>
    <source>
        <strain evidence="6">USDA</strain>
    </source>
</reference>
<evidence type="ECO:0000259" key="4">
    <source>
        <dbReference type="Pfam" id="PF08698"/>
    </source>
</evidence>
<evidence type="ECO:0000313" key="6">
    <source>
        <dbReference type="EnsemblMetazoa" id="PHUM490380-PA"/>
    </source>
</evidence>
<dbReference type="GO" id="GO:0003723">
    <property type="term" value="F:RNA binding"/>
    <property type="evidence" value="ECO:0007669"/>
    <property type="project" value="TreeGrafter"/>
</dbReference>
<sequence>MIEFCIDKTGENDENNGKSFNFTTENEKCLDLNNKLPQLPKKEKTVANKSKLEETYLITNYKNEPFKNFYNVEDNLLNSTVNVCLEKEHAIPFKREKNLKLERKKLREKTKGDKWYNMPATEITDEIKNDIEVLKMRSILDKNHFYKKNDVKNISKYFQVGTVVENAADFYCGRIAKSKRKKTIVDELLADAELKSYQKKKYKEIVDSNRWKNRPVKKNISHKEKREKKNKKTTNLKKSQKNFHTNLF</sequence>
<reference evidence="5" key="1">
    <citation type="submission" date="2007-04" db="EMBL/GenBank/DDBJ databases">
        <title>Annotation of Pediculus humanus corporis strain USDA.</title>
        <authorList>
            <person name="Kirkness E."/>
            <person name="Hannick L."/>
            <person name="Hass B."/>
            <person name="Bruggner R."/>
            <person name="Lawson D."/>
            <person name="Bidwell S."/>
            <person name="Joardar V."/>
            <person name="Caler E."/>
            <person name="Walenz B."/>
            <person name="Inman J."/>
            <person name="Schobel S."/>
            <person name="Galinsky K."/>
            <person name="Amedeo P."/>
            <person name="Strausberg R."/>
        </authorList>
    </citation>
    <scope>NUCLEOTIDE SEQUENCE</scope>
    <source>
        <strain evidence="5">USDA</strain>
    </source>
</reference>
<dbReference type="RefSeq" id="XP_002430558.1">
    <property type="nucleotide sequence ID" value="XM_002430513.1"/>
</dbReference>
<dbReference type="Pfam" id="PF08698">
    <property type="entry name" value="Fcf2"/>
    <property type="match status" value="1"/>
</dbReference>